<evidence type="ECO:0000256" key="1">
    <source>
        <dbReference type="SAM" id="MobiDB-lite"/>
    </source>
</evidence>
<evidence type="ECO:0000313" key="3">
    <source>
        <dbReference type="Proteomes" id="UP000655208"/>
    </source>
</evidence>
<dbReference type="Gene3D" id="3.40.50.1820">
    <property type="entry name" value="alpha/beta hydrolase"/>
    <property type="match status" value="1"/>
</dbReference>
<proteinExistence type="predicted"/>
<protein>
    <submittedName>
        <fullName evidence="2">Alpha/beta hydrolase</fullName>
    </submittedName>
</protein>
<dbReference type="SUPFAM" id="SSF53474">
    <property type="entry name" value="alpha/beta-Hydrolases"/>
    <property type="match status" value="1"/>
</dbReference>
<sequence length="267" mass="28372">MDAPTWTPSGVRLRAARRNPGTTDWLFLPGGPGIGSESLAELVDVVDVPGTSWLVDLPGDGSNVDAPGAPPDPYALWPGVFREEVDAVREPVCVGHSTGGEYLLSVPSLERSIRGLALVDTAPDARWMPVYEAMTRAAPLPGVTAAAERYVEDPSDARLARVAVESAPWNFTAAGLEAGRALLGRMPYNRRAVDWSDRHFDRTYTAAWWPASLPTLVLGGGADRIVTQTLWTTSVSTGITCCTGPSPEPGTGRGSTVPRPSARRSPS</sequence>
<accession>A0A917SNH4</accession>
<reference evidence="2" key="1">
    <citation type="journal article" date="2014" name="Int. J. Syst. Evol. Microbiol.">
        <title>Complete genome sequence of Corynebacterium casei LMG S-19264T (=DSM 44701T), isolated from a smear-ripened cheese.</title>
        <authorList>
            <consortium name="US DOE Joint Genome Institute (JGI-PGF)"/>
            <person name="Walter F."/>
            <person name="Albersmeier A."/>
            <person name="Kalinowski J."/>
            <person name="Ruckert C."/>
        </authorList>
    </citation>
    <scope>NUCLEOTIDE SEQUENCE</scope>
    <source>
        <strain evidence="2">CGMCC 4.7308</strain>
    </source>
</reference>
<gene>
    <name evidence="2" type="ORF">GCM10011594_06650</name>
</gene>
<evidence type="ECO:0000313" key="2">
    <source>
        <dbReference type="EMBL" id="GGL89685.1"/>
    </source>
</evidence>
<name>A0A917SNH4_9ACTN</name>
<keyword evidence="3" id="KW-1185">Reference proteome</keyword>
<dbReference type="GO" id="GO:0016787">
    <property type="term" value="F:hydrolase activity"/>
    <property type="evidence" value="ECO:0007669"/>
    <property type="project" value="UniProtKB-KW"/>
</dbReference>
<reference evidence="2" key="2">
    <citation type="submission" date="2020-09" db="EMBL/GenBank/DDBJ databases">
        <authorList>
            <person name="Sun Q."/>
            <person name="Zhou Y."/>
        </authorList>
    </citation>
    <scope>NUCLEOTIDE SEQUENCE</scope>
    <source>
        <strain evidence="2">CGMCC 4.7308</strain>
    </source>
</reference>
<dbReference type="AlphaFoldDB" id="A0A917SNH4"/>
<dbReference type="InterPro" id="IPR029058">
    <property type="entry name" value="AB_hydrolase_fold"/>
</dbReference>
<feature type="region of interest" description="Disordered" evidence="1">
    <location>
        <begin position="242"/>
        <end position="267"/>
    </location>
</feature>
<comment type="caution">
    <text evidence="2">The sequence shown here is derived from an EMBL/GenBank/DDBJ whole genome shotgun (WGS) entry which is preliminary data.</text>
</comment>
<dbReference type="RefSeq" id="WP_188940001.1">
    <property type="nucleotide sequence ID" value="NZ_BMNA01000001.1"/>
</dbReference>
<dbReference type="Proteomes" id="UP000655208">
    <property type="component" value="Unassembled WGS sequence"/>
</dbReference>
<dbReference type="EMBL" id="BMNA01000001">
    <property type="protein sequence ID" value="GGL89685.1"/>
    <property type="molecule type" value="Genomic_DNA"/>
</dbReference>
<keyword evidence="2" id="KW-0378">Hydrolase</keyword>
<organism evidence="2 3">
    <name type="scientific">Nakamurella endophytica</name>
    <dbReference type="NCBI Taxonomy" id="1748367"/>
    <lineage>
        <taxon>Bacteria</taxon>
        <taxon>Bacillati</taxon>
        <taxon>Actinomycetota</taxon>
        <taxon>Actinomycetes</taxon>
        <taxon>Nakamurellales</taxon>
        <taxon>Nakamurellaceae</taxon>
        <taxon>Nakamurella</taxon>
    </lineage>
</organism>